<dbReference type="Pfam" id="PF17186">
    <property type="entry name" value="Lipocalin_9"/>
    <property type="match status" value="1"/>
</dbReference>
<dbReference type="SUPFAM" id="SSF159245">
    <property type="entry name" value="AttH-like"/>
    <property type="match status" value="1"/>
</dbReference>
<reference evidence="2 3" key="1">
    <citation type="submission" date="2019-09" db="EMBL/GenBank/DDBJ databases">
        <title>Nitrincola iocasae sp. nov., a bacterium isolated from the sediment collected at a cold seep field in South China Sea.</title>
        <authorList>
            <person name="Zhang H."/>
            <person name="Wang H."/>
            <person name="Li C."/>
        </authorList>
    </citation>
    <scope>NUCLEOTIDE SEQUENCE [LARGE SCALE GENOMIC DNA]</scope>
    <source>
        <strain evidence="2 3">KXZD1103</strain>
    </source>
</reference>
<dbReference type="PROSITE" id="PS51257">
    <property type="entry name" value="PROKAR_LIPOPROTEIN"/>
    <property type="match status" value="1"/>
</dbReference>
<name>A0A5J6LG66_9GAMM</name>
<dbReference type="AlphaFoldDB" id="A0A5J6LG66"/>
<proteinExistence type="predicted"/>
<accession>A0A5J6LG66</accession>
<feature type="domain" description="AttH" evidence="1">
    <location>
        <begin position="61"/>
        <end position="230"/>
    </location>
</feature>
<evidence type="ECO:0000259" key="1">
    <source>
        <dbReference type="Pfam" id="PF07143"/>
    </source>
</evidence>
<evidence type="ECO:0000313" key="2">
    <source>
        <dbReference type="EMBL" id="QEW07342.1"/>
    </source>
</evidence>
<dbReference type="RefSeq" id="WP_151056667.1">
    <property type="nucleotide sequence ID" value="NZ_CP044222.1"/>
</dbReference>
<keyword evidence="3" id="KW-1185">Reference proteome</keyword>
<gene>
    <name evidence="2" type="ORF">F5I99_12995</name>
</gene>
<dbReference type="PANTHER" id="PTHR38591">
    <property type="entry name" value="HYDROLASE"/>
    <property type="match status" value="1"/>
</dbReference>
<dbReference type="InterPro" id="IPR023374">
    <property type="entry name" value="AttH-like_dom_sf"/>
</dbReference>
<dbReference type="Gene3D" id="2.40.370.10">
    <property type="entry name" value="AttH-like domain"/>
    <property type="match status" value="2"/>
</dbReference>
<evidence type="ECO:0000313" key="3">
    <source>
        <dbReference type="Proteomes" id="UP000325606"/>
    </source>
</evidence>
<dbReference type="EMBL" id="CP044222">
    <property type="protein sequence ID" value="QEW07342.1"/>
    <property type="molecule type" value="Genomic_DNA"/>
</dbReference>
<protein>
    <submittedName>
        <fullName evidence="2">Iron ABC transporter permease</fullName>
    </submittedName>
</protein>
<dbReference type="KEGG" id="nik:F5I99_12995"/>
<dbReference type="PANTHER" id="PTHR38591:SF1">
    <property type="entry name" value="BLL1000 PROTEIN"/>
    <property type="match status" value="1"/>
</dbReference>
<dbReference type="Pfam" id="PF07143">
    <property type="entry name" value="CrtC"/>
    <property type="match status" value="1"/>
</dbReference>
<organism evidence="2 3">
    <name type="scientific">Nitrincola iocasae</name>
    <dbReference type="NCBI Taxonomy" id="2614693"/>
    <lineage>
        <taxon>Bacteria</taxon>
        <taxon>Pseudomonadati</taxon>
        <taxon>Pseudomonadota</taxon>
        <taxon>Gammaproteobacteria</taxon>
        <taxon>Oceanospirillales</taxon>
        <taxon>Oceanospirillaceae</taxon>
        <taxon>Nitrincola</taxon>
    </lineage>
</organism>
<sequence>MITKHPGWLLLGGLLLSGCSQEEPAQGFAGLGSQVEGFSQVRADTRLELPQDFGQHPDYRIEWWYITANLTDSEGEVLGLQWTLFRQTMAPGPERSGWTNQHLWLGHAGLTRQHQHYSAETYARGGIGQAGVDTSELKAWIDNWQLLSTTGDLSQFTLSAKGDNFSYTLALSTEADPVLQGDEGFSLKSEAGQASHYFSQPFYQAEGQVLIDNQTYAVTGQAWMDREWSSQPLAADQQGWDWFSMHLDSGDKLMLFRLRHADGAHYYSGTWISATGATQPLKPDQIRMTPGKSHAVAGRHLPIKWQLEIPHLGIELEAQAINPNAWMDTGIPYWEGPIHISGSHSGVGYLEMTGY</sequence>
<dbReference type="InterPro" id="IPR010791">
    <property type="entry name" value="AttH_dom"/>
</dbReference>
<dbReference type="Proteomes" id="UP000325606">
    <property type="component" value="Chromosome"/>
</dbReference>